<evidence type="ECO:0000256" key="6">
    <source>
        <dbReference type="ARBA" id="ARBA00022695"/>
    </source>
</evidence>
<dbReference type="InterPro" id="IPR002008">
    <property type="entry name" value="DNA_pol_X_beta-like"/>
</dbReference>
<dbReference type="InterPro" id="IPR037160">
    <property type="entry name" value="DNA_Pol_thumb_sf"/>
</dbReference>
<feature type="compositionally biased region" description="Basic and acidic residues" evidence="13">
    <location>
        <begin position="107"/>
        <end position="116"/>
    </location>
</feature>
<dbReference type="EMBL" id="JBANRG010000038">
    <property type="protein sequence ID" value="KAK7448434.1"/>
    <property type="molecule type" value="Genomic_DNA"/>
</dbReference>
<comment type="catalytic activity">
    <reaction evidence="12">
        <text>DNA(n) + a 2'-deoxyribonucleoside 5'-triphosphate = DNA(n+1) + diphosphate</text>
        <dbReference type="Rhea" id="RHEA:22508"/>
        <dbReference type="Rhea" id="RHEA-COMP:17339"/>
        <dbReference type="Rhea" id="RHEA-COMP:17340"/>
        <dbReference type="ChEBI" id="CHEBI:33019"/>
        <dbReference type="ChEBI" id="CHEBI:61560"/>
        <dbReference type="ChEBI" id="CHEBI:173112"/>
        <dbReference type="EC" id="2.7.7.7"/>
    </reaction>
</comment>
<feature type="compositionally biased region" description="Polar residues" evidence="13">
    <location>
        <begin position="120"/>
        <end position="131"/>
    </location>
</feature>
<evidence type="ECO:0000313" key="16">
    <source>
        <dbReference type="Proteomes" id="UP001498398"/>
    </source>
</evidence>
<dbReference type="PROSITE" id="PS50172">
    <property type="entry name" value="BRCT"/>
    <property type="match status" value="1"/>
</dbReference>
<evidence type="ECO:0000313" key="15">
    <source>
        <dbReference type="EMBL" id="KAK7448434.1"/>
    </source>
</evidence>
<feature type="region of interest" description="Disordered" evidence="13">
    <location>
        <begin position="486"/>
        <end position="506"/>
    </location>
</feature>
<evidence type="ECO:0000256" key="1">
    <source>
        <dbReference type="ARBA" id="ARBA00001936"/>
    </source>
</evidence>
<dbReference type="CDD" id="cd00141">
    <property type="entry name" value="NT_POLXc"/>
    <property type="match status" value="1"/>
</dbReference>
<feature type="compositionally biased region" description="Polar residues" evidence="13">
    <location>
        <begin position="174"/>
        <end position="185"/>
    </location>
</feature>
<name>A0ABR1J5Y0_9AGAR</name>
<evidence type="ECO:0000259" key="14">
    <source>
        <dbReference type="PROSITE" id="PS50172"/>
    </source>
</evidence>
<feature type="compositionally biased region" description="Polar residues" evidence="13">
    <location>
        <begin position="1"/>
        <end position="12"/>
    </location>
</feature>
<reference evidence="15 16" key="1">
    <citation type="submission" date="2024-01" db="EMBL/GenBank/DDBJ databases">
        <title>A draft genome for the cacao thread blight pathogen Marasmiellus scandens.</title>
        <authorList>
            <person name="Baruah I.K."/>
            <person name="Leung J."/>
            <person name="Bukari Y."/>
            <person name="Amoako-Attah I."/>
            <person name="Meinhardt L.W."/>
            <person name="Bailey B.A."/>
            <person name="Cohen S.P."/>
        </authorList>
    </citation>
    <scope>NUCLEOTIDE SEQUENCE [LARGE SCALE GENOMIC DNA]</scope>
    <source>
        <strain evidence="15 16">GH-19</strain>
    </source>
</reference>
<dbReference type="InterPro" id="IPR010996">
    <property type="entry name" value="HHH_MUS81"/>
</dbReference>
<dbReference type="Gene3D" id="1.10.150.110">
    <property type="entry name" value="DNA polymerase beta, N-terminal domain-like"/>
    <property type="match status" value="1"/>
</dbReference>
<dbReference type="SUPFAM" id="SSF81301">
    <property type="entry name" value="Nucleotidyltransferase"/>
    <property type="match status" value="1"/>
</dbReference>
<sequence length="995" mass="111090">MSRSHTSASTFFQEDDARMSIPDDNMDEYLARMMPGRNRSQNDSVRTELDAEQFTGINGSKEAGGSQRVPEDSSRDRVVANNKGGQETMNQENKLRKRKSTPIESSYMERGRREELPTSARESNNWTSSAIVSDGPPTSPVSSPIRDPASRHVSSSRKRKITDEEAEPADTKGLDSSPQNPSSTKGKGKAKAISLKETLQATVLDVDSAMHDDNSSDVAPSSPIDDFTPLKPALDLVDRVREKAKAHAERSAARQHSAKKPRPKVVKLDTGTTTKARDADQSSVTIPSSSPASIESSAVPTSAASGKGKAVVRTNSRVDRAIRAAQKKGIPVDQYGRRPTLEGYAKFAQAKAPELRAKAQEGQFLQGMKIYYFPGSMGVVSDSAASKMDLIVQHGADLVPKYDPSVVTHIIVEEKHVTETCFLRETDLRKITDIPHSIPTLTWKWIQNPLTDWVNWLKMGKKKPFQTAMGRYLDFARFSKRLDAGEDLNDRPRKRQKREDTSTVEEFSHISDFSTDVINATADDKAGADDVNTKDSRRVAPPQRQRSKVQAASSSRIPLDLQPQPLQAPSLENDPLAEFYAKALALCDEDQERWEKGNGNDPDSGIVSGSDTETDVDDDEPALVKKSKSKKFPRKRGWACDGKENPEFYKLNEDIVVKLEQLMQIHKARIGTADKFRVYGYTRAISSLRKCGYRIRNYQDAIVLPGVGTKTAQKISEIIATGDLRRLHHELSGETQIITLFTGIYGVGTVTAYDWYNKGARTLVDLTSRKYDIKLSAAQRIGIQYYDDINSRMPREEARTIFELIKPIALSIDPKLFVEIMGSYRRGKANCGDIDILITRDDSDGKTHQGVLHRLLKKLHAANILTEDLTLPDESDDFETCYRGLCHVPGVEGARRRRIDFLTTAWKSRGAALLYYTGDGLFNRSMRLKANSMGYSLNQRGLYKNVIRKPGKRTEKLDKGVIMASETEQEIFEILGVPWQEPHERAREWVFDSAK</sequence>
<dbReference type="InterPro" id="IPR036420">
    <property type="entry name" value="BRCT_dom_sf"/>
</dbReference>
<evidence type="ECO:0000256" key="9">
    <source>
        <dbReference type="ARBA" id="ARBA00022932"/>
    </source>
</evidence>
<dbReference type="Gene3D" id="3.30.460.10">
    <property type="entry name" value="Beta Polymerase, domain 2"/>
    <property type="match status" value="1"/>
</dbReference>
<feature type="compositionally biased region" description="Basic residues" evidence="13">
    <location>
        <begin position="256"/>
        <end position="265"/>
    </location>
</feature>
<dbReference type="Pfam" id="PF10391">
    <property type="entry name" value="DNA_pol_lambd_f"/>
    <property type="match status" value="1"/>
</dbReference>
<feature type="compositionally biased region" description="Basic and acidic residues" evidence="13">
    <location>
        <begin position="69"/>
        <end position="78"/>
    </location>
</feature>
<keyword evidence="7" id="KW-0235">DNA replication</keyword>
<feature type="compositionally biased region" description="Polar residues" evidence="13">
    <location>
        <begin position="83"/>
        <end position="92"/>
    </location>
</feature>
<comment type="cofactor">
    <cofactor evidence="1">
        <name>Mn(2+)</name>
        <dbReference type="ChEBI" id="CHEBI:29035"/>
    </cofactor>
</comment>
<feature type="region of interest" description="Disordered" evidence="13">
    <location>
        <begin position="593"/>
        <end position="628"/>
    </location>
</feature>
<dbReference type="PRINTS" id="PR00869">
    <property type="entry name" value="DNAPOLX"/>
</dbReference>
<evidence type="ECO:0000256" key="4">
    <source>
        <dbReference type="ARBA" id="ARBA00022634"/>
    </source>
</evidence>
<dbReference type="InterPro" id="IPR027421">
    <property type="entry name" value="DNA_pol_lamdba_lyase_dom_sf"/>
</dbReference>
<dbReference type="InterPro" id="IPR043519">
    <property type="entry name" value="NT_sf"/>
</dbReference>
<feature type="region of interest" description="Disordered" evidence="13">
    <location>
        <begin position="206"/>
        <end position="310"/>
    </location>
</feature>
<dbReference type="InterPro" id="IPR029398">
    <property type="entry name" value="PolB_thumb"/>
</dbReference>
<dbReference type="SUPFAM" id="SSF81585">
    <property type="entry name" value="PsbU/PolX domain-like"/>
    <property type="match status" value="1"/>
</dbReference>
<feature type="region of interest" description="Disordered" evidence="13">
    <location>
        <begin position="1"/>
        <end position="193"/>
    </location>
</feature>
<dbReference type="PRINTS" id="PR00870">
    <property type="entry name" value="DNAPOLXBETA"/>
</dbReference>
<dbReference type="PANTHER" id="PTHR11276:SF28">
    <property type="entry name" value="DNA POLYMERASE LAMBDA"/>
    <property type="match status" value="1"/>
</dbReference>
<keyword evidence="4" id="KW-0237">DNA synthesis</keyword>
<evidence type="ECO:0000256" key="11">
    <source>
        <dbReference type="ARBA" id="ARBA00023239"/>
    </source>
</evidence>
<evidence type="ECO:0000256" key="12">
    <source>
        <dbReference type="ARBA" id="ARBA00049244"/>
    </source>
</evidence>
<keyword evidence="8" id="KW-0227">DNA damage</keyword>
<evidence type="ECO:0000256" key="3">
    <source>
        <dbReference type="ARBA" id="ARBA00016513"/>
    </source>
</evidence>
<keyword evidence="11" id="KW-0456">Lyase</keyword>
<evidence type="ECO:0000256" key="8">
    <source>
        <dbReference type="ARBA" id="ARBA00022763"/>
    </source>
</evidence>
<dbReference type="InterPro" id="IPR018944">
    <property type="entry name" value="DNA_pol_lambd_fingers_domain"/>
</dbReference>
<dbReference type="Gene3D" id="1.10.150.20">
    <property type="entry name" value="5' to 3' exonuclease, C-terminal subdomain"/>
    <property type="match status" value="1"/>
</dbReference>
<dbReference type="Proteomes" id="UP001498398">
    <property type="component" value="Unassembled WGS sequence"/>
</dbReference>
<dbReference type="SUPFAM" id="SSF52113">
    <property type="entry name" value="BRCT domain"/>
    <property type="match status" value="1"/>
</dbReference>
<feature type="compositionally biased region" description="Basic and acidic residues" evidence="13">
    <location>
        <begin position="236"/>
        <end position="252"/>
    </location>
</feature>
<dbReference type="InterPro" id="IPR002054">
    <property type="entry name" value="DNA-dir_DNA_pol_X"/>
</dbReference>
<feature type="compositionally biased region" description="Acidic residues" evidence="13">
    <location>
        <begin position="612"/>
        <end position="621"/>
    </location>
</feature>
<accession>A0ABR1J5Y0</accession>
<dbReference type="InterPro" id="IPR022312">
    <property type="entry name" value="DNA_pol_X"/>
</dbReference>
<gene>
    <name evidence="15" type="ORF">VKT23_013697</name>
</gene>
<dbReference type="Pfam" id="PF14792">
    <property type="entry name" value="DNA_pol_B_palm"/>
    <property type="match status" value="1"/>
</dbReference>
<dbReference type="SMART" id="SM00483">
    <property type="entry name" value="POLXc"/>
    <property type="match status" value="1"/>
</dbReference>
<dbReference type="Pfam" id="PF14716">
    <property type="entry name" value="HHH_8"/>
    <property type="match status" value="1"/>
</dbReference>
<evidence type="ECO:0000256" key="10">
    <source>
        <dbReference type="ARBA" id="ARBA00023204"/>
    </source>
</evidence>
<keyword evidence="6" id="KW-0548">Nucleotidyltransferase</keyword>
<dbReference type="SUPFAM" id="SSF47802">
    <property type="entry name" value="DNA polymerase beta, N-terminal domain-like"/>
    <property type="match status" value="1"/>
</dbReference>
<evidence type="ECO:0000256" key="7">
    <source>
        <dbReference type="ARBA" id="ARBA00022705"/>
    </source>
</evidence>
<feature type="compositionally biased region" description="Low complexity" evidence="13">
    <location>
        <begin position="282"/>
        <end position="298"/>
    </location>
</feature>
<dbReference type="Gene3D" id="3.30.210.10">
    <property type="entry name" value="DNA polymerase, thumb domain"/>
    <property type="match status" value="1"/>
</dbReference>
<dbReference type="EC" id="2.7.7.7" evidence="2"/>
<keyword evidence="9" id="KW-0239">DNA-directed DNA polymerase</keyword>
<dbReference type="InterPro" id="IPR028207">
    <property type="entry name" value="DNA_pol_B_palm_palm"/>
</dbReference>
<feature type="domain" description="BRCT" evidence="14">
    <location>
        <begin position="360"/>
        <end position="446"/>
    </location>
</feature>
<keyword evidence="5" id="KW-0808">Transferase</keyword>
<dbReference type="Gene3D" id="3.40.50.10190">
    <property type="entry name" value="BRCT domain"/>
    <property type="match status" value="1"/>
</dbReference>
<dbReference type="PANTHER" id="PTHR11276">
    <property type="entry name" value="DNA POLYMERASE TYPE-X FAMILY MEMBER"/>
    <property type="match status" value="1"/>
</dbReference>
<dbReference type="Pfam" id="PF14791">
    <property type="entry name" value="DNA_pol_B_thumb"/>
    <property type="match status" value="1"/>
</dbReference>
<keyword evidence="10" id="KW-0234">DNA repair</keyword>
<evidence type="ECO:0000256" key="2">
    <source>
        <dbReference type="ARBA" id="ARBA00012417"/>
    </source>
</evidence>
<feature type="compositionally biased region" description="Low complexity" evidence="13">
    <location>
        <begin position="558"/>
        <end position="567"/>
    </location>
</feature>
<dbReference type="InterPro" id="IPR001357">
    <property type="entry name" value="BRCT_dom"/>
</dbReference>
<feature type="compositionally biased region" description="Basic and acidic residues" evidence="13">
    <location>
        <begin position="524"/>
        <end position="538"/>
    </location>
</feature>
<organism evidence="15 16">
    <name type="scientific">Marasmiellus scandens</name>
    <dbReference type="NCBI Taxonomy" id="2682957"/>
    <lineage>
        <taxon>Eukaryota</taxon>
        <taxon>Fungi</taxon>
        <taxon>Dikarya</taxon>
        <taxon>Basidiomycota</taxon>
        <taxon>Agaricomycotina</taxon>
        <taxon>Agaricomycetes</taxon>
        <taxon>Agaricomycetidae</taxon>
        <taxon>Agaricales</taxon>
        <taxon>Marasmiineae</taxon>
        <taxon>Omphalotaceae</taxon>
        <taxon>Marasmiellus</taxon>
    </lineage>
</organism>
<keyword evidence="16" id="KW-1185">Reference proteome</keyword>
<feature type="region of interest" description="Disordered" evidence="13">
    <location>
        <begin position="524"/>
        <end position="571"/>
    </location>
</feature>
<protein>
    <recommendedName>
        <fullName evidence="3">DNA polymerase lambda</fullName>
        <ecNumber evidence="2">2.7.7.7</ecNumber>
    </recommendedName>
</protein>
<evidence type="ECO:0000256" key="13">
    <source>
        <dbReference type="SAM" id="MobiDB-lite"/>
    </source>
</evidence>
<evidence type="ECO:0000256" key="5">
    <source>
        <dbReference type="ARBA" id="ARBA00022679"/>
    </source>
</evidence>
<proteinExistence type="predicted"/>
<comment type="caution">
    <text evidence="15">The sequence shown here is derived from an EMBL/GenBank/DDBJ whole genome shotgun (WGS) entry which is preliminary data.</text>
</comment>